<protein>
    <submittedName>
        <fullName evidence="1">Uncharacterized protein</fullName>
    </submittedName>
</protein>
<comment type="caution">
    <text evidence="1">The sequence shown here is derived from an EMBL/GenBank/DDBJ whole genome shotgun (WGS) entry which is preliminary data.</text>
</comment>
<sequence length="49" mass="5812">MIARNNSFSLKDCVNKYLKNKNLDYNIIKYKIFIHGRGEGEEDSFLKNE</sequence>
<keyword evidence="2" id="KW-1185">Reference proteome</keyword>
<evidence type="ECO:0000313" key="2">
    <source>
        <dbReference type="Proteomes" id="UP001497535"/>
    </source>
</evidence>
<dbReference type="Proteomes" id="UP001497535">
    <property type="component" value="Unassembled WGS sequence"/>
</dbReference>
<evidence type="ECO:0000313" key="1">
    <source>
        <dbReference type="EMBL" id="CAK5079250.1"/>
    </source>
</evidence>
<gene>
    <name evidence="1" type="ORF">MENTE1834_LOCUS26348</name>
</gene>
<organism evidence="1 2">
    <name type="scientific">Meloidogyne enterolobii</name>
    <name type="common">Root-knot nematode worm</name>
    <name type="synonym">Meloidogyne mayaguensis</name>
    <dbReference type="NCBI Taxonomy" id="390850"/>
    <lineage>
        <taxon>Eukaryota</taxon>
        <taxon>Metazoa</taxon>
        <taxon>Ecdysozoa</taxon>
        <taxon>Nematoda</taxon>
        <taxon>Chromadorea</taxon>
        <taxon>Rhabditida</taxon>
        <taxon>Tylenchina</taxon>
        <taxon>Tylenchomorpha</taxon>
        <taxon>Tylenchoidea</taxon>
        <taxon>Meloidogynidae</taxon>
        <taxon>Meloidogyninae</taxon>
        <taxon>Meloidogyne</taxon>
    </lineage>
</organism>
<dbReference type="EMBL" id="CAVMJV010000037">
    <property type="protein sequence ID" value="CAK5079250.1"/>
    <property type="molecule type" value="Genomic_DNA"/>
</dbReference>
<accession>A0ACB0ZK03</accession>
<proteinExistence type="predicted"/>
<reference evidence="1" key="1">
    <citation type="submission" date="2023-11" db="EMBL/GenBank/DDBJ databases">
        <authorList>
            <person name="Poullet M."/>
        </authorList>
    </citation>
    <scope>NUCLEOTIDE SEQUENCE</scope>
    <source>
        <strain evidence="1">E1834</strain>
    </source>
</reference>
<name>A0ACB0ZK03_MELEN</name>